<protein>
    <recommendedName>
        <fullName evidence="1">HPr kinase/phosphorylase C-terminal domain-containing protein</fullName>
    </recommendedName>
</protein>
<dbReference type="InterPro" id="IPR027417">
    <property type="entry name" value="P-loop_NTPase"/>
</dbReference>
<dbReference type="GO" id="GO:0006109">
    <property type="term" value="P:regulation of carbohydrate metabolic process"/>
    <property type="evidence" value="ECO:0007669"/>
    <property type="project" value="InterPro"/>
</dbReference>
<dbReference type="Proteomes" id="UP000184085">
    <property type="component" value="Unassembled WGS sequence"/>
</dbReference>
<dbReference type="InterPro" id="IPR011104">
    <property type="entry name" value="Hpr_kin/Pase_C"/>
</dbReference>
<feature type="domain" description="HPr kinase/phosphorylase C-terminal" evidence="1">
    <location>
        <begin position="2"/>
        <end position="75"/>
    </location>
</feature>
<dbReference type="AlphaFoldDB" id="A0A1M4N9A6"/>
<dbReference type="Pfam" id="PF07475">
    <property type="entry name" value="Hpr_kinase_C"/>
    <property type="match status" value="1"/>
</dbReference>
<gene>
    <name evidence="2" type="ORF">KARMA_4018</name>
</gene>
<accession>A0A1M4N9A6</accession>
<dbReference type="GO" id="GO:0005524">
    <property type="term" value="F:ATP binding"/>
    <property type="evidence" value="ECO:0007669"/>
    <property type="project" value="InterPro"/>
</dbReference>
<keyword evidence="3" id="KW-1185">Reference proteome</keyword>
<dbReference type="GO" id="GO:0000155">
    <property type="term" value="F:phosphorelay sensor kinase activity"/>
    <property type="evidence" value="ECO:0007669"/>
    <property type="project" value="InterPro"/>
</dbReference>
<name>A0A1M4N9A6_9RHOB</name>
<evidence type="ECO:0000259" key="1">
    <source>
        <dbReference type="Pfam" id="PF07475"/>
    </source>
</evidence>
<dbReference type="EMBL" id="FMJB01000066">
    <property type="protein sequence ID" value="SCM69776.1"/>
    <property type="molecule type" value="Genomic_DNA"/>
</dbReference>
<organism evidence="2 3">
    <name type="scientific">Donghicola eburneus</name>
    <dbReference type="NCBI Taxonomy" id="393278"/>
    <lineage>
        <taxon>Bacteria</taxon>
        <taxon>Pseudomonadati</taxon>
        <taxon>Pseudomonadota</taxon>
        <taxon>Alphaproteobacteria</taxon>
        <taxon>Rhodobacterales</taxon>
        <taxon>Roseobacteraceae</taxon>
        <taxon>Donghicola</taxon>
    </lineage>
</organism>
<proteinExistence type="predicted"/>
<evidence type="ECO:0000313" key="2">
    <source>
        <dbReference type="EMBL" id="SCM69776.1"/>
    </source>
</evidence>
<sequence>MVHASTVMVHGQAVVLFGASGSGKSSTALMLMSLGGTLVADDRTVLTREGAQIIARCPETICGRIEARGVGILRAAATGSAPVSLFVDMDQAETKRLPQPRDLTVFGLQRPLLHKVERGYFPAALMQYLTHGIDGE</sequence>
<evidence type="ECO:0000313" key="3">
    <source>
        <dbReference type="Proteomes" id="UP000184085"/>
    </source>
</evidence>
<dbReference type="SUPFAM" id="SSF53795">
    <property type="entry name" value="PEP carboxykinase-like"/>
    <property type="match status" value="1"/>
</dbReference>
<dbReference type="Gene3D" id="3.40.50.300">
    <property type="entry name" value="P-loop containing nucleotide triphosphate hydrolases"/>
    <property type="match status" value="1"/>
</dbReference>
<reference evidence="3" key="1">
    <citation type="submission" date="2016-09" db="EMBL/GenBank/DDBJ databases">
        <authorList>
            <person name="Wibberg D."/>
        </authorList>
    </citation>
    <scope>NUCLEOTIDE SEQUENCE [LARGE SCALE GENOMIC DNA]</scope>
</reference>